<dbReference type="InterPro" id="IPR036188">
    <property type="entry name" value="FAD/NAD-bd_sf"/>
</dbReference>
<protein>
    <submittedName>
        <fullName evidence="4">FAD-dependent oxidoreductase</fullName>
    </submittedName>
</protein>
<dbReference type="SUPFAM" id="SSF51905">
    <property type="entry name" value="FAD/NAD(P)-binding domain"/>
    <property type="match status" value="1"/>
</dbReference>
<evidence type="ECO:0000259" key="2">
    <source>
        <dbReference type="Pfam" id="PF04324"/>
    </source>
</evidence>
<dbReference type="Pfam" id="PF04324">
    <property type="entry name" value="Fer2_BFD"/>
    <property type="match status" value="1"/>
</dbReference>
<dbReference type="KEGG" id="otd:J1M35_01865"/>
<dbReference type="CDD" id="cd19946">
    <property type="entry name" value="GlpA-like_Fer2_BFD-like"/>
    <property type="match status" value="1"/>
</dbReference>
<dbReference type="Proteomes" id="UP000663903">
    <property type="component" value="Chromosome"/>
</dbReference>
<evidence type="ECO:0000313" key="5">
    <source>
        <dbReference type="Proteomes" id="UP000663903"/>
    </source>
</evidence>
<reference evidence="4" key="1">
    <citation type="submission" date="2021-03" db="EMBL/GenBank/DDBJ databases">
        <title>Ottowia sp. 27C isolated from the cloaca of a Giant Asian pond turtle (Heosemys grandis).</title>
        <authorList>
            <person name="Spergser J."/>
            <person name="Busse H.-J."/>
        </authorList>
    </citation>
    <scope>NUCLEOTIDE SEQUENCE</scope>
    <source>
        <strain evidence="4">27C</strain>
    </source>
</reference>
<sequence>MKHARVLIVGAGPAGVRAAQTLVAHGLRPVVVDEAARAGGQIYRHPPAALGRSGRQLYGFDADQARAVHQTFDALAERIDWLPATQVWNVRGQTFELLHGPSRRVMQIDASHAILATGATDRALPVPGWTLPGSFTLGGAQVALKSQASLIGSRVVFMGSGPLLYLVAWQYARAGGGVAAVLDTASPLTAWRAWPHLLAQPGQLARGLVYMAGLRRRGVPMHGGVTIQRIEGAERVSAVVWQDARGRQHATACDAVACGHGLRAETQLADLLDCEFHFDPLQRAHLPRTDAAGRTSVPRLYLAGDGAAIRGARAAEAAGELAALALLADGSVAVDATRMRALERLLDRLTRFRRGLEQAFPWPPAWAAQTPDELVVCRCENVTAGQLRATVALAGSAEINRVKALCRVGMGRCQGRMCAPAAAELLAYASGWPLSRIGRLRAQAPIKPLPLDVQPGPEEAAP</sequence>
<evidence type="ECO:0000256" key="1">
    <source>
        <dbReference type="ARBA" id="ARBA00023002"/>
    </source>
</evidence>
<gene>
    <name evidence="4" type="ORF">J1M35_01865</name>
</gene>
<keyword evidence="5" id="KW-1185">Reference proteome</keyword>
<name>A0A975CFZ0_9BURK</name>
<keyword evidence="1" id="KW-0560">Oxidoreductase</keyword>
<dbReference type="RefSeq" id="WP_208009443.1">
    <property type="nucleotide sequence ID" value="NZ_CP071796.1"/>
</dbReference>
<accession>A0A975CFZ0</accession>
<dbReference type="InterPro" id="IPR041854">
    <property type="entry name" value="BFD-like_2Fe2S-bd_dom_sf"/>
</dbReference>
<evidence type="ECO:0000313" key="4">
    <source>
        <dbReference type="EMBL" id="QTD45695.1"/>
    </source>
</evidence>
<dbReference type="Gene3D" id="1.10.10.1100">
    <property type="entry name" value="BFD-like [2Fe-2S]-binding domain"/>
    <property type="match status" value="1"/>
</dbReference>
<dbReference type="PRINTS" id="PR00469">
    <property type="entry name" value="PNDRDTASEII"/>
</dbReference>
<evidence type="ECO:0000259" key="3">
    <source>
        <dbReference type="Pfam" id="PF07992"/>
    </source>
</evidence>
<dbReference type="PANTHER" id="PTHR42949:SF3">
    <property type="entry name" value="ANAEROBIC GLYCEROL-3-PHOSPHATE DEHYDROGENASE SUBUNIT B"/>
    <property type="match status" value="1"/>
</dbReference>
<dbReference type="PANTHER" id="PTHR42949">
    <property type="entry name" value="ANAEROBIC GLYCEROL-3-PHOSPHATE DEHYDROGENASE SUBUNIT B"/>
    <property type="match status" value="1"/>
</dbReference>
<dbReference type="PRINTS" id="PR00368">
    <property type="entry name" value="FADPNR"/>
</dbReference>
<dbReference type="AlphaFoldDB" id="A0A975CFZ0"/>
<dbReference type="PIRSF" id="PIRSF037495">
    <property type="entry name" value="Opine_OX_OoxA/HcnB"/>
    <property type="match status" value="1"/>
</dbReference>
<dbReference type="EMBL" id="CP071796">
    <property type="protein sequence ID" value="QTD45695.1"/>
    <property type="molecule type" value="Genomic_DNA"/>
</dbReference>
<organism evidence="4 5">
    <name type="scientific">Ottowia testudinis</name>
    <dbReference type="NCBI Taxonomy" id="2816950"/>
    <lineage>
        <taxon>Bacteria</taxon>
        <taxon>Pseudomonadati</taxon>
        <taxon>Pseudomonadota</taxon>
        <taxon>Betaproteobacteria</taxon>
        <taxon>Burkholderiales</taxon>
        <taxon>Comamonadaceae</taxon>
        <taxon>Ottowia</taxon>
    </lineage>
</organism>
<dbReference type="Gene3D" id="3.50.50.60">
    <property type="entry name" value="FAD/NAD(P)-binding domain"/>
    <property type="match status" value="2"/>
</dbReference>
<dbReference type="InterPro" id="IPR007419">
    <property type="entry name" value="BFD-like_2Fe2S-bd_dom"/>
</dbReference>
<dbReference type="InterPro" id="IPR023753">
    <property type="entry name" value="FAD/NAD-binding_dom"/>
</dbReference>
<dbReference type="Pfam" id="PF07992">
    <property type="entry name" value="Pyr_redox_2"/>
    <property type="match status" value="1"/>
</dbReference>
<dbReference type="GO" id="GO:0016491">
    <property type="term" value="F:oxidoreductase activity"/>
    <property type="evidence" value="ECO:0007669"/>
    <property type="project" value="UniProtKB-KW"/>
</dbReference>
<feature type="domain" description="BFD-like [2Fe-2S]-binding" evidence="2">
    <location>
        <begin position="375"/>
        <end position="427"/>
    </location>
</feature>
<dbReference type="InterPro" id="IPR017224">
    <property type="entry name" value="Opine_Oxase_asu/HCN_bsu"/>
</dbReference>
<feature type="domain" description="FAD/NAD(P)-binding" evidence="3">
    <location>
        <begin position="5"/>
        <end position="318"/>
    </location>
</feature>
<dbReference type="InterPro" id="IPR051691">
    <property type="entry name" value="Metab_Enz_Cyan_OpOx_G3PDH"/>
</dbReference>
<proteinExistence type="predicted"/>